<keyword evidence="2" id="KW-1185">Reference proteome</keyword>
<protein>
    <submittedName>
        <fullName evidence="1">Uncharacterized protein</fullName>
    </submittedName>
</protein>
<comment type="caution">
    <text evidence="1">The sequence shown here is derived from an EMBL/GenBank/DDBJ whole genome shotgun (WGS) entry which is preliminary data.</text>
</comment>
<accession>A0A8X6YSY8</accession>
<reference evidence="1" key="1">
    <citation type="submission" date="2020-08" db="EMBL/GenBank/DDBJ databases">
        <title>Multicomponent nature underlies the extraordinary mechanical properties of spider dragline silk.</title>
        <authorList>
            <person name="Kono N."/>
            <person name="Nakamura H."/>
            <person name="Mori M."/>
            <person name="Yoshida Y."/>
            <person name="Ohtoshi R."/>
            <person name="Malay A.D."/>
            <person name="Moran D.A.P."/>
            <person name="Tomita M."/>
            <person name="Numata K."/>
            <person name="Arakawa K."/>
        </authorList>
    </citation>
    <scope>NUCLEOTIDE SEQUENCE</scope>
</reference>
<dbReference type="AlphaFoldDB" id="A0A8X6YSY8"/>
<sequence>MGEEEFQARFRKQKLTGSEDSFSFIFPFRILVEADYCHVSLFSVKRKWDRETIGDENTNNIHHMPEVETSSTKKDFFGINKTHSIFKCKRQENQHCIS</sequence>
<evidence type="ECO:0000313" key="1">
    <source>
        <dbReference type="EMBL" id="GFY77397.1"/>
    </source>
</evidence>
<evidence type="ECO:0000313" key="2">
    <source>
        <dbReference type="Proteomes" id="UP000886998"/>
    </source>
</evidence>
<dbReference type="Proteomes" id="UP000886998">
    <property type="component" value="Unassembled WGS sequence"/>
</dbReference>
<dbReference type="EMBL" id="BMAV01022436">
    <property type="protein sequence ID" value="GFY77397.1"/>
    <property type="molecule type" value="Genomic_DNA"/>
</dbReference>
<proteinExistence type="predicted"/>
<gene>
    <name evidence="1" type="ORF">TNIN_273741</name>
</gene>
<name>A0A8X6YSY8_9ARAC</name>
<organism evidence="1 2">
    <name type="scientific">Trichonephila inaurata madagascariensis</name>
    <dbReference type="NCBI Taxonomy" id="2747483"/>
    <lineage>
        <taxon>Eukaryota</taxon>
        <taxon>Metazoa</taxon>
        <taxon>Ecdysozoa</taxon>
        <taxon>Arthropoda</taxon>
        <taxon>Chelicerata</taxon>
        <taxon>Arachnida</taxon>
        <taxon>Araneae</taxon>
        <taxon>Araneomorphae</taxon>
        <taxon>Entelegynae</taxon>
        <taxon>Araneoidea</taxon>
        <taxon>Nephilidae</taxon>
        <taxon>Trichonephila</taxon>
        <taxon>Trichonephila inaurata</taxon>
    </lineage>
</organism>